<dbReference type="Proteomes" id="UP001295740">
    <property type="component" value="Unassembled WGS sequence"/>
</dbReference>
<dbReference type="EMBL" id="CAUWAG010000012">
    <property type="protein sequence ID" value="CAJ2509031.1"/>
    <property type="molecule type" value="Genomic_DNA"/>
</dbReference>
<gene>
    <name evidence="2" type="ORF">KHLLAP_LOCUS9499</name>
</gene>
<accession>A0AAI8YJ00</accession>
<keyword evidence="3" id="KW-1185">Reference proteome</keyword>
<organism evidence="2 3">
    <name type="scientific">Anthostomella pinea</name>
    <dbReference type="NCBI Taxonomy" id="933095"/>
    <lineage>
        <taxon>Eukaryota</taxon>
        <taxon>Fungi</taxon>
        <taxon>Dikarya</taxon>
        <taxon>Ascomycota</taxon>
        <taxon>Pezizomycotina</taxon>
        <taxon>Sordariomycetes</taxon>
        <taxon>Xylariomycetidae</taxon>
        <taxon>Xylariales</taxon>
        <taxon>Xylariaceae</taxon>
        <taxon>Anthostomella</taxon>
    </lineage>
</organism>
<reference evidence="2" key="1">
    <citation type="submission" date="2023-10" db="EMBL/GenBank/DDBJ databases">
        <authorList>
            <person name="Hackl T."/>
        </authorList>
    </citation>
    <scope>NUCLEOTIDE SEQUENCE</scope>
</reference>
<evidence type="ECO:0000313" key="3">
    <source>
        <dbReference type="Proteomes" id="UP001295740"/>
    </source>
</evidence>
<comment type="caution">
    <text evidence="2">The sequence shown here is derived from an EMBL/GenBank/DDBJ whole genome shotgun (WGS) entry which is preliminary data.</text>
</comment>
<name>A0AAI8YJ00_9PEZI</name>
<sequence>MSDYTNGGNADEDESKAHGPSNRSRVILEEDEEEENFWDAAEKIYDNNQILALPPRPMIPEIILRGAARGYCHGKRLCAPSHQANMAPKSSKWDDKMNAALYQSIYEVLDPKFTQED</sequence>
<evidence type="ECO:0000256" key="1">
    <source>
        <dbReference type="SAM" id="MobiDB-lite"/>
    </source>
</evidence>
<dbReference type="AlphaFoldDB" id="A0AAI8YJ00"/>
<evidence type="ECO:0000313" key="2">
    <source>
        <dbReference type="EMBL" id="CAJ2509031.1"/>
    </source>
</evidence>
<proteinExistence type="predicted"/>
<feature type="region of interest" description="Disordered" evidence="1">
    <location>
        <begin position="1"/>
        <end position="30"/>
    </location>
</feature>
<protein>
    <submittedName>
        <fullName evidence="2">Uu.00g140570.m01.CDS01</fullName>
    </submittedName>
</protein>